<dbReference type="InterPro" id="IPR050532">
    <property type="entry name" value="Globin-like_OT"/>
</dbReference>
<dbReference type="Proteomes" id="UP001249851">
    <property type="component" value="Unassembled WGS sequence"/>
</dbReference>
<evidence type="ECO:0000256" key="3">
    <source>
        <dbReference type="ARBA" id="ARBA00022621"/>
    </source>
</evidence>
<keyword evidence="9" id="KW-1185">Reference proteome</keyword>
<organism evidence="8 9">
    <name type="scientific">Acropora cervicornis</name>
    <name type="common">Staghorn coral</name>
    <dbReference type="NCBI Taxonomy" id="6130"/>
    <lineage>
        <taxon>Eukaryota</taxon>
        <taxon>Metazoa</taxon>
        <taxon>Cnidaria</taxon>
        <taxon>Anthozoa</taxon>
        <taxon>Hexacorallia</taxon>
        <taxon>Scleractinia</taxon>
        <taxon>Astrocoeniina</taxon>
        <taxon>Acroporidae</taxon>
        <taxon>Acropora</taxon>
    </lineage>
</organism>
<dbReference type="CDD" id="cd01040">
    <property type="entry name" value="Mb-like"/>
    <property type="match status" value="1"/>
</dbReference>
<keyword evidence="2 6" id="KW-0349">Heme</keyword>
<feature type="domain" description="Globin" evidence="7">
    <location>
        <begin position="1"/>
        <end position="125"/>
    </location>
</feature>
<protein>
    <recommendedName>
        <fullName evidence="7">Globin domain-containing protein</fullName>
    </recommendedName>
</protein>
<keyword evidence="5" id="KW-0408">Iron</keyword>
<keyword evidence="4" id="KW-0479">Metal-binding</keyword>
<dbReference type="InterPro" id="IPR012292">
    <property type="entry name" value="Globin/Proto"/>
</dbReference>
<accession>A0AAD9V521</accession>
<dbReference type="GO" id="GO:0020037">
    <property type="term" value="F:heme binding"/>
    <property type="evidence" value="ECO:0007669"/>
    <property type="project" value="InterPro"/>
</dbReference>
<comment type="caution">
    <text evidence="8">The sequence shown here is derived from an EMBL/GenBank/DDBJ whole genome shotgun (WGS) entry which is preliminary data.</text>
</comment>
<dbReference type="EMBL" id="JARQWQ010000032">
    <property type="protein sequence ID" value="KAK2561511.1"/>
    <property type="molecule type" value="Genomic_DNA"/>
</dbReference>
<evidence type="ECO:0000256" key="1">
    <source>
        <dbReference type="ARBA" id="ARBA00022448"/>
    </source>
</evidence>
<comment type="similarity">
    <text evidence="6">Belongs to the globin family.</text>
</comment>
<evidence type="ECO:0000256" key="6">
    <source>
        <dbReference type="RuleBase" id="RU000356"/>
    </source>
</evidence>
<dbReference type="GO" id="GO:0005344">
    <property type="term" value="F:oxygen carrier activity"/>
    <property type="evidence" value="ECO:0007669"/>
    <property type="project" value="UniProtKB-KW"/>
</dbReference>
<name>A0AAD9V521_ACRCE</name>
<dbReference type="PROSITE" id="PS01033">
    <property type="entry name" value="GLOBIN"/>
    <property type="match status" value="1"/>
</dbReference>
<evidence type="ECO:0000259" key="7">
    <source>
        <dbReference type="PROSITE" id="PS01033"/>
    </source>
</evidence>
<reference evidence="8" key="2">
    <citation type="journal article" date="2023" name="Science">
        <title>Genomic signatures of disease resistance in endangered staghorn corals.</title>
        <authorList>
            <person name="Vollmer S.V."/>
            <person name="Selwyn J.D."/>
            <person name="Despard B.A."/>
            <person name="Roesel C.L."/>
        </authorList>
    </citation>
    <scope>NUCLEOTIDE SEQUENCE</scope>
    <source>
        <strain evidence="8">K2</strain>
    </source>
</reference>
<dbReference type="SUPFAM" id="SSF46458">
    <property type="entry name" value="Globin-like"/>
    <property type="match status" value="1"/>
</dbReference>
<dbReference type="PANTHER" id="PTHR46458">
    <property type="entry name" value="BLR2807 PROTEIN"/>
    <property type="match status" value="1"/>
</dbReference>
<dbReference type="GO" id="GO:0019825">
    <property type="term" value="F:oxygen binding"/>
    <property type="evidence" value="ECO:0007669"/>
    <property type="project" value="InterPro"/>
</dbReference>
<sequence length="127" mass="14850">MHTLQFKLIEFLSSLFYVNRLLEAKPELQDKFPGKLDIEKLKTTRILFGHNKILMTSIENAVASVDDNESFRSYLVELGRRHQAMHLAFMATLKELFEENWTTQAFEAWSSLVTFMFEAMKIGLRDT</sequence>
<dbReference type="InterPro" id="IPR000971">
    <property type="entry name" value="Globin"/>
</dbReference>
<reference evidence="8" key="1">
    <citation type="journal article" date="2023" name="G3 (Bethesda)">
        <title>Whole genome assembly and annotation of the endangered Caribbean coral Acropora cervicornis.</title>
        <authorList>
            <person name="Selwyn J.D."/>
            <person name="Vollmer S.V."/>
        </authorList>
    </citation>
    <scope>NUCLEOTIDE SEQUENCE</scope>
    <source>
        <strain evidence="8">K2</strain>
    </source>
</reference>
<dbReference type="Gene3D" id="1.10.490.10">
    <property type="entry name" value="Globins"/>
    <property type="match status" value="1"/>
</dbReference>
<evidence type="ECO:0000313" key="8">
    <source>
        <dbReference type="EMBL" id="KAK2561511.1"/>
    </source>
</evidence>
<dbReference type="Pfam" id="PF00042">
    <property type="entry name" value="Globin"/>
    <property type="match status" value="1"/>
</dbReference>
<evidence type="ECO:0000256" key="4">
    <source>
        <dbReference type="ARBA" id="ARBA00022723"/>
    </source>
</evidence>
<proteinExistence type="inferred from homology"/>
<keyword evidence="1 6" id="KW-0813">Transport</keyword>
<keyword evidence="3 6" id="KW-0561">Oxygen transport</keyword>
<dbReference type="InterPro" id="IPR044399">
    <property type="entry name" value="Mb-like_M"/>
</dbReference>
<evidence type="ECO:0000256" key="5">
    <source>
        <dbReference type="ARBA" id="ARBA00023004"/>
    </source>
</evidence>
<dbReference type="InterPro" id="IPR009050">
    <property type="entry name" value="Globin-like_sf"/>
</dbReference>
<evidence type="ECO:0000256" key="2">
    <source>
        <dbReference type="ARBA" id="ARBA00022617"/>
    </source>
</evidence>
<dbReference type="GO" id="GO:0046872">
    <property type="term" value="F:metal ion binding"/>
    <property type="evidence" value="ECO:0007669"/>
    <property type="project" value="UniProtKB-KW"/>
</dbReference>
<gene>
    <name evidence="8" type="ORF">P5673_015483</name>
</gene>
<dbReference type="AlphaFoldDB" id="A0AAD9V521"/>
<dbReference type="PANTHER" id="PTHR46458:SF1">
    <property type="entry name" value="GEO09476P1"/>
    <property type="match status" value="1"/>
</dbReference>
<evidence type="ECO:0000313" key="9">
    <source>
        <dbReference type="Proteomes" id="UP001249851"/>
    </source>
</evidence>